<keyword evidence="4 9" id="KW-0378">Hydrolase</keyword>
<dbReference type="RefSeq" id="XP_022648607.1">
    <property type="nucleotide sequence ID" value="XM_022792872.1"/>
</dbReference>
<keyword evidence="5 9" id="KW-0904">Protein phosphatase</keyword>
<keyword evidence="10" id="KW-0472">Membrane</keyword>
<dbReference type="CTD" id="29101"/>
<dbReference type="InParanoid" id="A0A7M7JMU6"/>
<evidence type="ECO:0000313" key="11">
    <source>
        <dbReference type="EnsemblMetazoa" id="XP_022648608"/>
    </source>
</evidence>
<sequence length="209" mass="23805">MPSNIRFAVVCSSNQNRSMETHLFLSKRGFKVRSFGTGDKVKLPGNAPDKPNVYDFGTPYETMYQDLMRKDKNLYTNNGILNMLDRNKRIKRAPEKFQLSSEIFDVIFTVEERVYDQVVEGGCSRRNEPYPEDGGRPNFCFKIQLLLEFFNLSIIIITITIIATIIIIIINNNNNSSSSSSSSSSSIIIRIKTQYVISASSFMIRTSTR</sequence>
<evidence type="ECO:0000256" key="9">
    <source>
        <dbReference type="RuleBase" id="RU369031"/>
    </source>
</evidence>
<evidence type="ECO:0000313" key="12">
    <source>
        <dbReference type="Proteomes" id="UP000594260"/>
    </source>
</evidence>
<evidence type="ECO:0000256" key="4">
    <source>
        <dbReference type="ARBA" id="ARBA00022801"/>
    </source>
</evidence>
<dbReference type="Proteomes" id="UP000594260">
    <property type="component" value="Unplaced"/>
</dbReference>
<accession>A0A7M7JMU6</accession>
<dbReference type="EnsemblMetazoa" id="XM_022792872">
    <property type="protein sequence ID" value="XP_022648607"/>
    <property type="gene ID" value="LOC111245069"/>
</dbReference>
<dbReference type="KEGG" id="vde:111245069"/>
<dbReference type="InterPro" id="IPR006811">
    <property type="entry name" value="RNA_pol_II_suA"/>
</dbReference>
<keyword evidence="6 9" id="KW-0539">Nucleus</keyword>
<dbReference type="RefSeq" id="XP_022648608.1">
    <property type="nucleotide sequence ID" value="XM_022792873.1"/>
</dbReference>
<dbReference type="PANTHER" id="PTHR20383">
    <property type="entry name" value="RNA POLYMERASE II SUBUNIT A C-TERMINAL DOMAIN PHOSPHATASE"/>
    <property type="match status" value="1"/>
</dbReference>
<proteinExistence type="inferred from homology"/>
<evidence type="ECO:0000256" key="3">
    <source>
        <dbReference type="ARBA" id="ARBA00022664"/>
    </source>
</evidence>
<comment type="subcellular location">
    <subcellularLocation>
        <location evidence="1 9">Nucleus</location>
    </subcellularLocation>
</comment>
<evidence type="ECO:0000256" key="1">
    <source>
        <dbReference type="ARBA" id="ARBA00004123"/>
    </source>
</evidence>
<evidence type="ECO:0000256" key="5">
    <source>
        <dbReference type="ARBA" id="ARBA00022912"/>
    </source>
</evidence>
<evidence type="ECO:0000256" key="7">
    <source>
        <dbReference type="ARBA" id="ARBA00047761"/>
    </source>
</evidence>
<evidence type="ECO:0000256" key="8">
    <source>
        <dbReference type="ARBA" id="ARBA00048336"/>
    </source>
</evidence>
<evidence type="ECO:0000256" key="6">
    <source>
        <dbReference type="ARBA" id="ARBA00023242"/>
    </source>
</evidence>
<keyword evidence="10" id="KW-0812">Transmembrane</keyword>
<dbReference type="FunFam" id="3.40.50.2300:FF:000039">
    <property type="entry name" value="RNA polymerase II subunit A C-terminal domain phosphatase"/>
    <property type="match status" value="1"/>
</dbReference>
<dbReference type="Gene3D" id="3.40.50.2300">
    <property type="match status" value="2"/>
</dbReference>
<comment type="function">
    <text evidence="9">Protein phosphatase that catalyzes the dephosphorylation of the C-terminal domain of RNA polymerase II. Plays a role in RNA processing and termination.</text>
</comment>
<dbReference type="GO" id="GO:0031124">
    <property type="term" value="P:mRNA 3'-end processing"/>
    <property type="evidence" value="ECO:0007669"/>
    <property type="project" value="UniProtKB-ARBA"/>
</dbReference>
<keyword evidence="10" id="KW-1133">Transmembrane helix</keyword>
<dbReference type="GO" id="GO:0005634">
    <property type="term" value="C:nucleus"/>
    <property type="evidence" value="ECO:0007669"/>
    <property type="project" value="UniProtKB-SubCell"/>
</dbReference>
<dbReference type="GeneID" id="111245069"/>
<dbReference type="EC" id="3.1.3.16" evidence="9"/>
<evidence type="ECO:0000256" key="10">
    <source>
        <dbReference type="SAM" id="Phobius"/>
    </source>
</evidence>
<organism evidence="11 12">
    <name type="scientific">Varroa destructor</name>
    <name type="common">Honeybee mite</name>
    <dbReference type="NCBI Taxonomy" id="109461"/>
    <lineage>
        <taxon>Eukaryota</taxon>
        <taxon>Metazoa</taxon>
        <taxon>Ecdysozoa</taxon>
        <taxon>Arthropoda</taxon>
        <taxon>Chelicerata</taxon>
        <taxon>Arachnida</taxon>
        <taxon>Acari</taxon>
        <taxon>Parasitiformes</taxon>
        <taxon>Mesostigmata</taxon>
        <taxon>Gamasina</taxon>
        <taxon>Dermanyssoidea</taxon>
        <taxon>Varroidae</taxon>
        <taxon>Varroa</taxon>
    </lineage>
</organism>
<dbReference type="AlphaFoldDB" id="A0A7M7JMU6"/>
<comment type="catalytic activity">
    <reaction evidence="7 9">
        <text>O-phospho-L-seryl-[protein] + H2O = L-seryl-[protein] + phosphate</text>
        <dbReference type="Rhea" id="RHEA:20629"/>
        <dbReference type="Rhea" id="RHEA-COMP:9863"/>
        <dbReference type="Rhea" id="RHEA-COMP:11604"/>
        <dbReference type="ChEBI" id="CHEBI:15377"/>
        <dbReference type="ChEBI" id="CHEBI:29999"/>
        <dbReference type="ChEBI" id="CHEBI:43474"/>
        <dbReference type="ChEBI" id="CHEBI:83421"/>
        <dbReference type="EC" id="3.1.3.16"/>
    </reaction>
</comment>
<name>A0A7M7JMU6_VARDE</name>
<keyword evidence="12" id="KW-1185">Reference proteome</keyword>
<comment type="similarity">
    <text evidence="2 9">Belongs to the SSU72 phosphatase family.</text>
</comment>
<dbReference type="Pfam" id="PF04722">
    <property type="entry name" value="Ssu72"/>
    <property type="match status" value="1"/>
</dbReference>
<evidence type="ECO:0000256" key="2">
    <source>
        <dbReference type="ARBA" id="ARBA00008978"/>
    </source>
</evidence>
<dbReference type="EnsemblMetazoa" id="XM_022792873">
    <property type="protein sequence ID" value="XP_022648608"/>
    <property type="gene ID" value="LOC111245069"/>
</dbReference>
<feature type="transmembrane region" description="Helical" evidence="10">
    <location>
        <begin position="145"/>
        <end position="170"/>
    </location>
</feature>
<reference evidence="11" key="1">
    <citation type="submission" date="2021-01" db="UniProtKB">
        <authorList>
            <consortium name="EnsemblMetazoa"/>
        </authorList>
    </citation>
    <scope>IDENTIFICATION</scope>
</reference>
<comment type="catalytic activity">
    <reaction evidence="8 9">
        <text>O-phospho-L-threonyl-[protein] + H2O = L-threonyl-[protein] + phosphate</text>
        <dbReference type="Rhea" id="RHEA:47004"/>
        <dbReference type="Rhea" id="RHEA-COMP:11060"/>
        <dbReference type="Rhea" id="RHEA-COMP:11605"/>
        <dbReference type="ChEBI" id="CHEBI:15377"/>
        <dbReference type="ChEBI" id="CHEBI:30013"/>
        <dbReference type="ChEBI" id="CHEBI:43474"/>
        <dbReference type="ChEBI" id="CHEBI:61977"/>
        <dbReference type="EC" id="3.1.3.16"/>
    </reaction>
</comment>
<dbReference type="OrthoDB" id="57957at2759"/>
<keyword evidence="3 9" id="KW-0507">mRNA processing</keyword>
<dbReference type="GO" id="GO:0008420">
    <property type="term" value="F:RNA polymerase II CTD heptapeptide repeat phosphatase activity"/>
    <property type="evidence" value="ECO:0007669"/>
    <property type="project" value="UniProtKB-ARBA"/>
</dbReference>
<dbReference type="FunCoup" id="A0A7M7JMU6">
    <property type="interactions" value="2141"/>
</dbReference>
<protein>
    <recommendedName>
        <fullName evidence="9">RNA polymerase II subunit A C-terminal domain phosphatase SSU72</fullName>
        <shortName evidence="9">CTD phosphatase SSU72</shortName>
        <ecNumber evidence="9">3.1.3.16</ecNumber>
    </recommendedName>
</protein>